<protein>
    <recommendedName>
        <fullName evidence="3">Nitroreductase</fullName>
    </recommendedName>
</protein>
<dbReference type="InterPro" id="IPR012349">
    <property type="entry name" value="Split_barrel_FMN-bd"/>
</dbReference>
<name>A0A7I7MLG9_9MYCO</name>
<evidence type="ECO:0000313" key="1">
    <source>
        <dbReference type="EMBL" id="BBX73088.1"/>
    </source>
</evidence>
<evidence type="ECO:0008006" key="3">
    <source>
        <dbReference type="Google" id="ProtNLM"/>
    </source>
</evidence>
<accession>A0A7I7MLG9</accession>
<gene>
    <name evidence="1" type="ORF">MSHI_09940</name>
</gene>
<dbReference type="GO" id="GO:0016491">
    <property type="term" value="F:oxidoreductase activity"/>
    <property type="evidence" value="ECO:0007669"/>
    <property type="project" value="InterPro"/>
</dbReference>
<dbReference type="EMBL" id="AP022575">
    <property type="protein sequence ID" value="BBX73088.1"/>
    <property type="molecule type" value="Genomic_DNA"/>
</dbReference>
<dbReference type="Pfam" id="PF04075">
    <property type="entry name" value="F420H2_quin_red"/>
    <property type="match status" value="1"/>
</dbReference>
<dbReference type="InterPro" id="IPR004378">
    <property type="entry name" value="F420H2_quin_Rdtase"/>
</dbReference>
<dbReference type="Proteomes" id="UP000467236">
    <property type="component" value="Chromosome"/>
</dbReference>
<sequence>MLRIFRRNRDQLLRCGTFRTFLKGCNDMTRSISGTRRSSLGLLTHVGRRSGRSYQTSLGTNTFGDGFLVPLTYGASTDWYRNLVAAGVGTLTWKGRSYRVERPEVMSGSTPMRAWPMRSRIMLQLAGIHDFVWLHQSPVNERMPHRVSRV</sequence>
<keyword evidence="2" id="KW-1185">Reference proteome</keyword>
<dbReference type="AlphaFoldDB" id="A0A7I7MLG9"/>
<proteinExistence type="predicted"/>
<dbReference type="Gene3D" id="2.30.110.10">
    <property type="entry name" value="Electron Transport, Fmn-binding Protein, Chain A"/>
    <property type="match status" value="1"/>
</dbReference>
<reference evidence="1 2" key="1">
    <citation type="journal article" date="2019" name="Emerg. Microbes Infect.">
        <title>Comprehensive subspecies identification of 175 nontuberculous mycobacteria species based on 7547 genomic profiles.</title>
        <authorList>
            <person name="Matsumoto Y."/>
            <person name="Kinjo T."/>
            <person name="Motooka D."/>
            <person name="Nabeya D."/>
            <person name="Jung N."/>
            <person name="Uechi K."/>
            <person name="Horii T."/>
            <person name="Iida T."/>
            <person name="Fujita J."/>
            <person name="Nakamura S."/>
        </authorList>
    </citation>
    <scope>NUCLEOTIDE SEQUENCE [LARGE SCALE GENOMIC DNA]</scope>
    <source>
        <strain evidence="1 2">JCM 14233</strain>
    </source>
</reference>
<dbReference type="KEGG" id="mshj:MSHI_09940"/>
<dbReference type="NCBIfam" id="TIGR00026">
    <property type="entry name" value="hi_GC_TIGR00026"/>
    <property type="match status" value="1"/>
</dbReference>
<organism evidence="1 2">
    <name type="scientific">Mycobacterium shinjukuense</name>
    <dbReference type="NCBI Taxonomy" id="398694"/>
    <lineage>
        <taxon>Bacteria</taxon>
        <taxon>Bacillati</taxon>
        <taxon>Actinomycetota</taxon>
        <taxon>Actinomycetes</taxon>
        <taxon>Mycobacteriales</taxon>
        <taxon>Mycobacteriaceae</taxon>
        <taxon>Mycobacterium</taxon>
    </lineage>
</organism>
<evidence type="ECO:0000313" key="2">
    <source>
        <dbReference type="Proteomes" id="UP000467236"/>
    </source>
</evidence>